<organism evidence="2 3">
    <name type="scientific">Prunus dulcis</name>
    <name type="common">Almond</name>
    <name type="synonym">Amygdalus dulcis</name>
    <dbReference type="NCBI Taxonomy" id="3755"/>
    <lineage>
        <taxon>Eukaryota</taxon>
        <taxon>Viridiplantae</taxon>
        <taxon>Streptophyta</taxon>
        <taxon>Embryophyta</taxon>
        <taxon>Tracheophyta</taxon>
        <taxon>Spermatophyta</taxon>
        <taxon>Magnoliopsida</taxon>
        <taxon>eudicotyledons</taxon>
        <taxon>Gunneridae</taxon>
        <taxon>Pentapetalae</taxon>
        <taxon>rosids</taxon>
        <taxon>fabids</taxon>
        <taxon>Rosales</taxon>
        <taxon>Rosaceae</taxon>
        <taxon>Amygdaloideae</taxon>
        <taxon>Amygdaleae</taxon>
        <taxon>Prunus</taxon>
    </lineage>
</organism>
<feature type="compositionally biased region" description="Polar residues" evidence="1">
    <location>
        <begin position="29"/>
        <end position="40"/>
    </location>
</feature>
<proteinExistence type="predicted"/>
<feature type="region of interest" description="Disordered" evidence="1">
    <location>
        <begin position="1"/>
        <end position="82"/>
    </location>
</feature>
<dbReference type="Proteomes" id="UP001054821">
    <property type="component" value="Chromosome 6"/>
</dbReference>
<feature type="compositionally biased region" description="Basic and acidic residues" evidence="1">
    <location>
        <begin position="41"/>
        <end position="55"/>
    </location>
</feature>
<gene>
    <name evidence="2" type="ORF">L3X38_030547</name>
</gene>
<accession>A0AAD4VBN5</accession>
<reference evidence="2 3" key="1">
    <citation type="journal article" date="2022" name="G3 (Bethesda)">
        <title>Whole-genome sequence and methylome profiling of the almond [Prunus dulcis (Mill.) D.A. Webb] cultivar 'Nonpareil'.</title>
        <authorList>
            <person name="D'Amico-Willman K.M."/>
            <person name="Ouma W.Z."/>
            <person name="Meulia T."/>
            <person name="Sideli G.M."/>
            <person name="Gradziel T.M."/>
            <person name="Fresnedo-Ramirez J."/>
        </authorList>
    </citation>
    <scope>NUCLEOTIDE SEQUENCE [LARGE SCALE GENOMIC DNA]</scope>
    <source>
        <strain evidence="2">Clone GOH B32 T37-40</strain>
    </source>
</reference>
<feature type="compositionally biased region" description="Basic and acidic residues" evidence="1">
    <location>
        <begin position="1"/>
        <end position="25"/>
    </location>
</feature>
<name>A0AAD4VBN5_PRUDU</name>
<dbReference type="AlphaFoldDB" id="A0AAD4VBN5"/>
<keyword evidence="3" id="KW-1185">Reference proteome</keyword>
<evidence type="ECO:0000313" key="3">
    <source>
        <dbReference type="Proteomes" id="UP001054821"/>
    </source>
</evidence>
<dbReference type="EMBL" id="JAJFAZ020000006">
    <property type="protein sequence ID" value="KAI5321476.1"/>
    <property type="molecule type" value="Genomic_DNA"/>
</dbReference>
<sequence>MKTKSEETFCRDGFNEGAPVKESHKGRQRSYQNIKNLTNLTDHRGEGGREGESGSRKGGSVGVRLMSRKVGGGSVGRVGEDDWGRETRENIWTNVFGDHSNSKSEIVKIPKPIDGLVAISWEICNRQ</sequence>
<evidence type="ECO:0000256" key="1">
    <source>
        <dbReference type="SAM" id="MobiDB-lite"/>
    </source>
</evidence>
<evidence type="ECO:0000313" key="2">
    <source>
        <dbReference type="EMBL" id="KAI5321476.1"/>
    </source>
</evidence>
<comment type="caution">
    <text evidence="2">The sequence shown here is derived from an EMBL/GenBank/DDBJ whole genome shotgun (WGS) entry which is preliminary data.</text>
</comment>
<protein>
    <submittedName>
        <fullName evidence="2">Uncharacterized protein</fullName>
    </submittedName>
</protein>